<sequence length="221" mass="25321">MEFNQEVRRAVACLADPRHFGGHPCAVEVIETHFAWVFLVGSRAFKLKKRVYRGVMDYRTVASRKRACRAELRLNRRLAPRVYVRVVALRRARDGSLSCAGGARIVDWLIEMRKLPRERALDWLITASAIGPRDLGRIVARLAAFFELARPRPMTRRGYLSRLRRQIDDNARELYARELGLNHRQVAELAQAQLRFLSENPGLFAGRGARLRDGHGDLPPE</sequence>
<reference evidence="1" key="2">
    <citation type="journal article" date="2014" name="ISME J.">
        <title>Microbial stratification in low pH oxic and suboxic macroscopic growths along an acid mine drainage.</title>
        <authorList>
            <person name="Mendez-Garcia C."/>
            <person name="Mesa V."/>
            <person name="Sprenger R.R."/>
            <person name="Richter M."/>
            <person name="Diez M.S."/>
            <person name="Solano J."/>
            <person name="Bargiela R."/>
            <person name="Golyshina O.V."/>
            <person name="Manteca A."/>
            <person name="Ramos J.L."/>
            <person name="Gallego J.R."/>
            <person name="Llorente I."/>
            <person name="Martins Dos Santos V.A."/>
            <person name="Jensen O.N."/>
            <person name="Pelaez A.I."/>
            <person name="Sanchez J."/>
            <person name="Ferrer M."/>
        </authorList>
    </citation>
    <scope>NUCLEOTIDE SEQUENCE</scope>
</reference>
<name>T1D393_9ZZZZ</name>
<dbReference type="InterPro" id="IPR011009">
    <property type="entry name" value="Kinase-like_dom_sf"/>
</dbReference>
<evidence type="ECO:0000313" key="1">
    <source>
        <dbReference type="EMBL" id="EQD76925.1"/>
    </source>
</evidence>
<proteinExistence type="predicted"/>
<dbReference type="AlphaFoldDB" id="T1D393"/>
<organism evidence="1">
    <name type="scientific">mine drainage metagenome</name>
    <dbReference type="NCBI Taxonomy" id="410659"/>
    <lineage>
        <taxon>unclassified sequences</taxon>
        <taxon>metagenomes</taxon>
        <taxon>ecological metagenomes</taxon>
    </lineage>
</organism>
<dbReference type="SUPFAM" id="SSF56112">
    <property type="entry name" value="Protein kinase-like (PK-like)"/>
    <property type="match status" value="1"/>
</dbReference>
<comment type="caution">
    <text evidence="1">The sequence shown here is derived from an EMBL/GenBank/DDBJ whole genome shotgun (WGS) entry which is preliminary data.</text>
</comment>
<dbReference type="EMBL" id="AUZX01002352">
    <property type="protein sequence ID" value="EQD76925.1"/>
    <property type="molecule type" value="Genomic_DNA"/>
</dbReference>
<gene>
    <name evidence="1" type="ORF">B1A_03189</name>
</gene>
<accession>T1D393</accession>
<reference evidence="1" key="1">
    <citation type="submission" date="2013-08" db="EMBL/GenBank/DDBJ databases">
        <authorList>
            <person name="Mendez C."/>
            <person name="Richter M."/>
            <person name="Ferrer M."/>
            <person name="Sanchez J."/>
        </authorList>
    </citation>
    <scope>NUCLEOTIDE SEQUENCE</scope>
</reference>
<protein>
    <submittedName>
        <fullName evidence="1">Uncharacterized protein</fullName>
    </submittedName>
</protein>
<feature type="non-terminal residue" evidence="1">
    <location>
        <position position="221"/>
    </location>
</feature>